<proteinExistence type="predicted"/>
<dbReference type="InterPro" id="IPR057191">
    <property type="entry name" value="DUF7869"/>
</dbReference>
<reference evidence="2" key="2">
    <citation type="submission" date="2021-04" db="EMBL/GenBank/DDBJ databases">
        <authorList>
            <person name="Podell S."/>
        </authorList>
    </citation>
    <scope>NUCLEOTIDE SEQUENCE</scope>
    <source>
        <strain evidence="2">Hildebrandi</strain>
    </source>
</reference>
<sequence>MIVKTLNETGIMRRDGDGAAMRGKELNVVMDNCAGQNKNNHVLLLAPYLVEMGYFRTVNMLFLVAGHTKNVCDRRFNNLKMVYHNAQVFTFDQAVEILGRSQHVHVWKIDPQNDWKNYGEFLRQPYVTLAEAKLSIAKNHIFCAE</sequence>
<feature type="domain" description="DUF7869" evidence="1">
    <location>
        <begin position="24"/>
        <end position="118"/>
    </location>
</feature>
<evidence type="ECO:0000259" key="1">
    <source>
        <dbReference type="Pfam" id="PF25273"/>
    </source>
</evidence>
<dbReference type="Pfam" id="PF25273">
    <property type="entry name" value="DUF7869"/>
    <property type="match status" value="1"/>
</dbReference>
<accession>A0A9K3LZV1</accession>
<reference evidence="2" key="1">
    <citation type="journal article" date="2021" name="Sci. Rep.">
        <title>Diploid genomic architecture of Nitzschia inconspicua, an elite biomass production diatom.</title>
        <authorList>
            <person name="Oliver A."/>
            <person name="Podell S."/>
            <person name="Pinowska A."/>
            <person name="Traller J.C."/>
            <person name="Smith S.R."/>
            <person name="McClure R."/>
            <person name="Beliaev A."/>
            <person name="Bohutskyi P."/>
            <person name="Hill E.A."/>
            <person name="Rabines A."/>
            <person name="Zheng H."/>
            <person name="Allen L.Z."/>
            <person name="Kuo A."/>
            <person name="Grigoriev I.V."/>
            <person name="Allen A.E."/>
            <person name="Hazlebeck D."/>
            <person name="Allen E.E."/>
        </authorList>
    </citation>
    <scope>NUCLEOTIDE SEQUENCE</scope>
    <source>
        <strain evidence="2">Hildebrandi</strain>
    </source>
</reference>
<evidence type="ECO:0000313" key="3">
    <source>
        <dbReference type="Proteomes" id="UP000693970"/>
    </source>
</evidence>
<evidence type="ECO:0000313" key="2">
    <source>
        <dbReference type="EMBL" id="KAG7371480.1"/>
    </source>
</evidence>
<dbReference type="OrthoDB" id="6621431at2759"/>
<protein>
    <recommendedName>
        <fullName evidence="1">DUF7869 domain-containing protein</fullName>
    </recommendedName>
</protein>
<dbReference type="PANTHER" id="PTHR34415">
    <property type="entry name" value="INTEGRASE CATALYTIC DOMAIN-CONTAINING PROTEIN"/>
    <property type="match status" value="1"/>
</dbReference>
<gene>
    <name evidence="2" type="ORF">IV203_020050</name>
</gene>
<organism evidence="2 3">
    <name type="scientific">Nitzschia inconspicua</name>
    <dbReference type="NCBI Taxonomy" id="303405"/>
    <lineage>
        <taxon>Eukaryota</taxon>
        <taxon>Sar</taxon>
        <taxon>Stramenopiles</taxon>
        <taxon>Ochrophyta</taxon>
        <taxon>Bacillariophyta</taxon>
        <taxon>Bacillariophyceae</taxon>
        <taxon>Bacillariophycidae</taxon>
        <taxon>Bacillariales</taxon>
        <taxon>Bacillariaceae</taxon>
        <taxon>Nitzschia</taxon>
    </lineage>
</organism>
<dbReference type="EMBL" id="JAGRRH010000004">
    <property type="protein sequence ID" value="KAG7371480.1"/>
    <property type="molecule type" value="Genomic_DNA"/>
</dbReference>
<dbReference type="PANTHER" id="PTHR34415:SF1">
    <property type="entry name" value="INTEGRASE CATALYTIC DOMAIN-CONTAINING PROTEIN"/>
    <property type="match status" value="1"/>
</dbReference>
<dbReference type="Proteomes" id="UP000693970">
    <property type="component" value="Unassembled WGS sequence"/>
</dbReference>
<name>A0A9K3LZV1_9STRA</name>
<comment type="caution">
    <text evidence="2">The sequence shown here is derived from an EMBL/GenBank/DDBJ whole genome shotgun (WGS) entry which is preliminary data.</text>
</comment>
<keyword evidence="3" id="KW-1185">Reference proteome</keyword>
<dbReference type="AlphaFoldDB" id="A0A9K3LZV1"/>